<comment type="catalytic activity">
    <reaction evidence="1">
        <text>a 1,2-diacyl-sn-glycero-3-phosphocholine + H2O = a 1,2-diacyl-sn-glycero-3-phosphate + choline + H(+)</text>
        <dbReference type="Rhea" id="RHEA:14445"/>
        <dbReference type="ChEBI" id="CHEBI:15354"/>
        <dbReference type="ChEBI" id="CHEBI:15377"/>
        <dbReference type="ChEBI" id="CHEBI:15378"/>
        <dbReference type="ChEBI" id="CHEBI:57643"/>
        <dbReference type="ChEBI" id="CHEBI:58608"/>
        <dbReference type="EC" id="3.1.4.4"/>
    </reaction>
</comment>
<accession>U5W584</accession>
<dbReference type="PANTHER" id="PTHR43856:SF1">
    <property type="entry name" value="MITOCHONDRIAL CARDIOLIPIN HYDROLASE"/>
    <property type="match status" value="1"/>
</dbReference>
<name>U5W584_9ACTN</name>
<evidence type="ECO:0000256" key="6">
    <source>
        <dbReference type="ARBA" id="ARBA00023098"/>
    </source>
</evidence>
<organism evidence="8 9">
    <name type="scientific">Actinoplanes friuliensis DSM 7358</name>
    <dbReference type="NCBI Taxonomy" id="1246995"/>
    <lineage>
        <taxon>Bacteria</taxon>
        <taxon>Bacillati</taxon>
        <taxon>Actinomycetota</taxon>
        <taxon>Actinomycetes</taxon>
        <taxon>Micromonosporales</taxon>
        <taxon>Micromonosporaceae</taxon>
        <taxon>Actinoplanes</taxon>
    </lineage>
</organism>
<protein>
    <recommendedName>
        <fullName evidence="3">phospholipase D</fullName>
        <ecNumber evidence="3">3.1.4.4</ecNumber>
    </recommendedName>
</protein>
<dbReference type="PROSITE" id="PS50035">
    <property type="entry name" value="PLD"/>
    <property type="match status" value="1"/>
</dbReference>
<evidence type="ECO:0000256" key="4">
    <source>
        <dbReference type="ARBA" id="ARBA00022801"/>
    </source>
</evidence>
<dbReference type="GO" id="GO:0006793">
    <property type="term" value="P:phosphorus metabolic process"/>
    <property type="evidence" value="ECO:0007669"/>
    <property type="project" value="UniProtKB-ARBA"/>
</dbReference>
<dbReference type="PANTHER" id="PTHR43856">
    <property type="entry name" value="CARDIOLIPIN HYDROLASE"/>
    <property type="match status" value="1"/>
</dbReference>
<dbReference type="Pfam" id="PF13091">
    <property type="entry name" value="PLDc_2"/>
    <property type="match status" value="2"/>
</dbReference>
<dbReference type="InterPro" id="IPR025202">
    <property type="entry name" value="PLD-like_dom"/>
</dbReference>
<dbReference type="Proteomes" id="UP000017746">
    <property type="component" value="Chromosome"/>
</dbReference>
<evidence type="ECO:0000256" key="3">
    <source>
        <dbReference type="ARBA" id="ARBA00012027"/>
    </source>
</evidence>
<dbReference type="KEGG" id="afs:AFR_29555"/>
<dbReference type="InterPro" id="IPR051406">
    <property type="entry name" value="PLD_domain"/>
</dbReference>
<dbReference type="EMBL" id="CP006272">
    <property type="protein sequence ID" value="AGZ44172.1"/>
    <property type="molecule type" value="Genomic_DNA"/>
</dbReference>
<reference evidence="8 9" key="1">
    <citation type="journal article" date="2014" name="J. Biotechnol.">
        <title>Complete genome sequence of the actinobacterium Actinoplanes friuliensis HAG 010964, producer of the lipopeptide antibiotic friulimycin.</title>
        <authorList>
            <person name="Ruckert C."/>
            <person name="Szczepanowski R."/>
            <person name="Albersmeier A."/>
            <person name="Goesmann A."/>
            <person name="Fischer N."/>
            <person name="Steinkamper A."/>
            <person name="Puhler A."/>
            <person name="Biener R."/>
            <person name="Schwartz D."/>
            <person name="Kalinowski J."/>
        </authorList>
    </citation>
    <scope>NUCLEOTIDE SEQUENCE [LARGE SCALE GENOMIC DNA]</scope>
    <source>
        <strain evidence="8 9">DSM 7358</strain>
    </source>
</reference>
<dbReference type="SUPFAM" id="SSF56024">
    <property type="entry name" value="Phospholipase D/nuclease"/>
    <property type="match status" value="2"/>
</dbReference>
<dbReference type="GO" id="GO:0016891">
    <property type="term" value="F:RNA endonuclease activity producing 5'-phosphomonoesters, hydrolytic mechanism"/>
    <property type="evidence" value="ECO:0007669"/>
    <property type="project" value="TreeGrafter"/>
</dbReference>
<comment type="similarity">
    <text evidence="2">Belongs to the phospholipase D family.</text>
</comment>
<sequence>MNELLAGSPGQVIDLGRRTVDGAFFLRRQDGPPIRSPFIPRDTGSQDGVRHCLTYEGGGSNIREELVRLIDSATRRVFVATLFLGDEQVRQALERAADRLQGGVYVVSALDDRGLNKAINDASDTLDVDTQIEFRNFTRLTTSGIYVRGYPGLHAKFAVVDDARALVSSANLVTRSFTCVGENGVVLEGVDEVAVLAWAFRRLWRQSPWDMPPAPSYHSVSDRSPADDALNGVPETSRLLWTWQEQHRILDDIRRTIDQAEHELILGTFSIGNMTFDMPKAPARPEILYDPVCRAIERGVRVRMLLRGRNNAESSRAEAAAFHAAGVEVYADTLTHAKGCLADRRIGSLFSANFMTTMGLTGGMELGMRLDGTGALGEAWRYFEHYMAETDLELAVNPPAGVTADRLLADSLRRWPLPGHGFVSCNDQTWAQLATHTGPALWEQDGDHHLVFSGARCYRLIGEGARWRMEPANRPAGSRNIRQLIEGWISPRRGNRSTDTNRRGIFAPVLRRASS</sequence>
<evidence type="ECO:0000256" key="1">
    <source>
        <dbReference type="ARBA" id="ARBA00000798"/>
    </source>
</evidence>
<dbReference type="Gene3D" id="3.30.870.10">
    <property type="entry name" value="Endonuclease Chain A"/>
    <property type="match status" value="2"/>
</dbReference>
<dbReference type="OrthoDB" id="1490185at2"/>
<evidence type="ECO:0000256" key="5">
    <source>
        <dbReference type="ARBA" id="ARBA00022963"/>
    </source>
</evidence>
<dbReference type="HOGENOM" id="CLU_531899_0_0_11"/>
<keyword evidence="9" id="KW-1185">Reference proteome</keyword>
<dbReference type="GO" id="GO:0004630">
    <property type="term" value="F:phospholipase D activity"/>
    <property type="evidence" value="ECO:0007669"/>
    <property type="project" value="UniProtKB-EC"/>
</dbReference>
<keyword evidence="6" id="KW-0443">Lipid metabolism</keyword>
<dbReference type="EC" id="3.1.4.4" evidence="3"/>
<dbReference type="eggNOG" id="COG1502">
    <property type="taxonomic scope" value="Bacteria"/>
</dbReference>
<evidence type="ECO:0000259" key="7">
    <source>
        <dbReference type="PROSITE" id="PS50035"/>
    </source>
</evidence>
<gene>
    <name evidence="8" type="ORF">AFR_29555</name>
</gene>
<dbReference type="InterPro" id="IPR001736">
    <property type="entry name" value="PLipase_D/transphosphatidylase"/>
</dbReference>
<dbReference type="GO" id="GO:0016042">
    <property type="term" value="P:lipid catabolic process"/>
    <property type="evidence" value="ECO:0007669"/>
    <property type="project" value="UniProtKB-KW"/>
</dbReference>
<dbReference type="STRING" id="1246995.AFR_29555"/>
<evidence type="ECO:0000313" key="9">
    <source>
        <dbReference type="Proteomes" id="UP000017746"/>
    </source>
</evidence>
<proteinExistence type="inferred from homology"/>
<evidence type="ECO:0000313" key="8">
    <source>
        <dbReference type="EMBL" id="AGZ44172.1"/>
    </source>
</evidence>
<evidence type="ECO:0000256" key="2">
    <source>
        <dbReference type="ARBA" id="ARBA00008664"/>
    </source>
</evidence>
<keyword evidence="5" id="KW-0442">Lipid degradation</keyword>
<feature type="domain" description="PLD phosphodiesterase" evidence="7">
    <location>
        <begin position="153"/>
        <end position="176"/>
    </location>
</feature>
<keyword evidence="4" id="KW-0378">Hydrolase</keyword>
<dbReference type="RefSeq" id="WP_023560509.1">
    <property type="nucleotide sequence ID" value="NC_022657.1"/>
</dbReference>
<dbReference type="AlphaFoldDB" id="U5W584"/>